<keyword evidence="3 8" id="KW-0349">Heme</keyword>
<dbReference type="GO" id="GO:0004497">
    <property type="term" value="F:monooxygenase activity"/>
    <property type="evidence" value="ECO:0007669"/>
    <property type="project" value="UniProtKB-KW"/>
</dbReference>
<keyword evidence="7" id="KW-0503">Monooxygenase</keyword>
<evidence type="ECO:0000313" key="10">
    <source>
        <dbReference type="Proteomes" id="UP001458880"/>
    </source>
</evidence>
<dbReference type="Proteomes" id="UP001458880">
    <property type="component" value="Unassembled WGS sequence"/>
</dbReference>
<accession>A0AAW1HTE8</accession>
<keyword evidence="6 8" id="KW-0408">Iron</keyword>
<dbReference type="InterPro" id="IPR050196">
    <property type="entry name" value="Cytochrome_P450_Monoox"/>
</dbReference>
<dbReference type="PRINTS" id="PR00385">
    <property type="entry name" value="P450"/>
</dbReference>
<dbReference type="PANTHER" id="PTHR24291">
    <property type="entry name" value="CYTOCHROME P450 FAMILY 4"/>
    <property type="match status" value="1"/>
</dbReference>
<keyword evidence="10" id="KW-1185">Reference proteome</keyword>
<dbReference type="EMBL" id="JASPKY010000973">
    <property type="protein sequence ID" value="KAK9679809.1"/>
    <property type="molecule type" value="Genomic_DNA"/>
</dbReference>
<dbReference type="PRINTS" id="PR00463">
    <property type="entry name" value="EP450I"/>
</dbReference>
<proteinExistence type="inferred from homology"/>
<gene>
    <name evidence="9" type="ORF">QE152_g39701</name>
</gene>
<evidence type="ECO:0000256" key="5">
    <source>
        <dbReference type="ARBA" id="ARBA00023002"/>
    </source>
</evidence>
<evidence type="ECO:0000256" key="7">
    <source>
        <dbReference type="ARBA" id="ARBA00023033"/>
    </source>
</evidence>
<comment type="cofactor">
    <cofactor evidence="1 8">
        <name>heme</name>
        <dbReference type="ChEBI" id="CHEBI:30413"/>
    </cofactor>
</comment>
<evidence type="ECO:0000256" key="2">
    <source>
        <dbReference type="ARBA" id="ARBA00010617"/>
    </source>
</evidence>
<name>A0AAW1HTE8_POPJA</name>
<comment type="caution">
    <text evidence="9">The sequence shown here is derived from an EMBL/GenBank/DDBJ whole genome shotgun (WGS) entry which is preliminary data.</text>
</comment>
<dbReference type="SUPFAM" id="SSF48264">
    <property type="entry name" value="Cytochrome P450"/>
    <property type="match status" value="1"/>
</dbReference>
<reference evidence="9 10" key="1">
    <citation type="journal article" date="2024" name="BMC Genomics">
        <title>De novo assembly and annotation of Popillia japonica's genome with initial clues to its potential as an invasive pest.</title>
        <authorList>
            <person name="Cucini C."/>
            <person name="Boschi S."/>
            <person name="Funari R."/>
            <person name="Cardaioli E."/>
            <person name="Iannotti N."/>
            <person name="Marturano G."/>
            <person name="Paoli F."/>
            <person name="Bruttini M."/>
            <person name="Carapelli A."/>
            <person name="Frati F."/>
            <person name="Nardi F."/>
        </authorList>
    </citation>
    <scope>NUCLEOTIDE SEQUENCE [LARGE SCALE GENOMIC DNA]</scope>
    <source>
        <strain evidence="9">DMR45628</strain>
    </source>
</reference>
<dbReference type="Gene3D" id="1.10.630.10">
    <property type="entry name" value="Cytochrome P450"/>
    <property type="match status" value="1"/>
</dbReference>
<feature type="binding site" description="axial binding residue" evidence="8">
    <location>
        <position position="436"/>
    </location>
    <ligand>
        <name>heme</name>
        <dbReference type="ChEBI" id="CHEBI:30413"/>
    </ligand>
    <ligandPart>
        <name>Fe</name>
        <dbReference type="ChEBI" id="CHEBI:18248"/>
    </ligandPart>
</feature>
<organism evidence="9 10">
    <name type="scientific">Popillia japonica</name>
    <name type="common">Japanese beetle</name>
    <dbReference type="NCBI Taxonomy" id="7064"/>
    <lineage>
        <taxon>Eukaryota</taxon>
        <taxon>Metazoa</taxon>
        <taxon>Ecdysozoa</taxon>
        <taxon>Arthropoda</taxon>
        <taxon>Hexapoda</taxon>
        <taxon>Insecta</taxon>
        <taxon>Pterygota</taxon>
        <taxon>Neoptera</taxon>
        <taxon>Endopterygota</taxon>
        <taxon>Coleoptera</taxon>
        <taxon>Polyphaga</taxon>
        <taxon>Scarabaeiformia</taxon>
        <taxon>Scarabaeidae</taxon>
        <taxon>Rutelinae</taxon>
        <taxon>Popillia</taxon>
    </lineage>
</organism>
<keyword evidence="4 8" id="KW-0479">Metal-binding</keyword>
<dbReference type="GO" id="GO:0016705">
    <property type="term" value="F:oxidoreductase activity, acting on paired donors, with incorporation or reduction of molecular oxygen"/>
    <property type="evidence" value="ECO:0007669"/>
    <property type="project" value="InterPro"/>
</dbReference>
<keyword evidence="5" id="KW-0560">Oxidoreductase</keyword>
<evidence type="ECO:0000256" key="4">
    <source>
        <dbReference type="ARBA" id="ARBA00022723"/>
    </source>
</evidence>
<dbReference type="GO" id="GO:0020037">
    <property type="term" value="F:heme binding"/>
    <property type="evidence" value="ECO:0007669"/>
    <property type="project" value="InterPro"/>
</dbReference>
<evidence type="ECO:0000256" key="8">
    <source>
        <dbReference type="PIRSR" id="PIRSR602401-1"/>
    </source>
</evidence>
<sequence>MYVILIGISLVILVLFLRSLYARKVQYKALSGLPGPPSNYLWGNLFQFSKNIEDTFESLVQLNNHYGSIVVLWANPWKPLVVLSHPKFIERVLSTNMHVSKTSLYEGMKPFLGQSLVTSDVDTWKRQRKLINPAFQPRIFESFIPVFEFHGNKLINILKKKGENAIIDVPEFIDLYVLDTICELMTNVRTNFQETSDNGYLEARSNYLTIFMNRAYSWLKRIDAYFSYTREHQIQQKCVEVLKKFSQFLLDTRRESRKKQQALGTDDELNKTVLDLFLDAGVPEHILRDHIDTFIVAGHDTPGSTIAFALYELSRHPKLQAKVLEESTQILGRDPNTVITVQDSQNMNYLECVIKETLRHRTTIPAHERLLDEDITIDGITLPKRTEVSIAIYATHHDEKYFPNPNTFDPDRFLPENADKIQPYTYLPFTKGPRDCIGKTMAMLLMKSIITKLRIGKGKKIVNPPLQPKLYDLYMPIFNYDSKKCIDMLEKEKEKCIIALQHFVDLYILDTICD</sequence>
<comment type="similarity">
    <text evidence="2">Belongs to the cytochrome P450 family.</text>
</comment>
<protein>
    <submittedName>
        <fullName evidence="9">Cytochrome P450</fullName>
    </submittedName>
</protein>
<dbReference type="PANTHER" id="PTHR24291:SF187">
    <property type="entry name" value="CYTOCHROME P450 4AE1-RELATED"/>
    <property type="match status" value="1"/>
</dbReference>
<evidence type="ECO:0000256" key="6">
    <source>
        <dbReference type="ARBA" id="ARBA00023004"/>
    </source>
</evidence>
<evidence type="ECO:0000256" key="3">
    <source>
        <dbReference type="ARBA" id="ARBA00022617"/>
    </source>
</evidence>
<dbReference type="GO" id="GO:0005506">
    <property type="term" value="F:iron ion binding"/>
    <property type="evidence" value="ECO:0007669"/>
    <property type="project" value="InterPro"/>
</dbReference>
<dbReference type="InterPro" id="IPR036396">
    <property type="entry name" value="Cyt_P450_sf"/>
</dbReference>
<dbReference type="AlphaFoldDB" id="A0AAW1HTE8"/>
<evidence type="ECO:0000313" key="9">
    <source>
        <dbReference type="EMBL" id="KAK9679809.1"/>
    </source>
</evidence>
<evidence type="ECO:0000256" key="1">
    <source>
        <dbReference type="ARBA" id="ARBA00001971"/>
    </source>
</evidence>
<dbReference type="InterPro" id="IPR002401">
    <property type="entry name" value="Cyt_P450_E_grp-I"/>
</dbReference>
<dbReference type="Pfam" id="PF00067">
    <property type="entry name" value="p450"/>
    <property type="match status" value="1"/>
</dbReference>
<dbReference type="InterPro" id="IPR001128">
    <property type="entry name" value="Cyt_P450"/>
</dbReference>
<dbReference type="CDD" id="cd20628">
    <property type="entry name" value="CYP4"/>
    <property type="match status" value="1"/>
</dbReference>